<accession>A0AAD7XJM6</accession>
<protein>
    <submittedName>
        <fullName evidence="2">Uncharacterized protein</fullName>
    </submittedName>
</protein>
<dbReference type="AlphaFoldDB" id="A0AAD7XJM6"/>
<dbReference type="EMBL" id="JAQMWT010000492">
    <property type="protein sequence ID" value="KAJ8600614.1"/>
    <property type="molecule type" value="Genomic_DNA"/>
</dbReference>
<comment type="caution">
    <text evidence="2">The sequence shown here is derived from an EMBL/GenBank/DDBJ whole genome shotgun (WGS) entry which is preliminary data.</text>
</comment>
<evidence type="ECO:0000313" key="2">
    <source>
        <dbReference type="EMBL" id="KAJ8600614.1"/>
    </source>
</evidence>
<name>A0AAD7XJM6_9STRA</name>
<gene>
    <name evidence="2" type="ORF">CTAYLR_010596</name>
</gene>
<keyword evidence="3" id="KW-1185">Reference proteome</keyword>
<evidence type="ECO:0000256" key="1">
    <source>
        <dbReference type="SAM" id="Phobius"/>
    </source>
</evidence>
<keyword evidence="1" id="KW-0472">Membrane</keyword>
<organism evidence="2 3">
    <name type="scientific">Chrysophaeum taylorii</name>
    <dbReference type="NCBI Taxonomy" id="2483200"/>
    <lineage>
        <taxon>Eukaryota</taxon>
        <taxon>Sar</taxon>
        <taxon>Stramenopiles</taxon>
        <taxon>Ochrophyta</taxon>
        <taxon>Pelagophyceae</taxon>
        <taxon>Pelagomonadales</taxon>
        <taxon>Pelagomonadaceae</taxon>
        <taxon>Chrysophaeum</taxon>
    </lineage>
</organism>
<feature type="transmembrane region" description="Helical" evidence="1">
    <location>
        <begin position="325"/>
        <end position="345"/>
    </location>
</feature>
<keyword evidence="1" id="KW-0812">Transmembrane</keyword>
<keyword evidence="1" id="KW-1133">Transmembrane helix</keyword>
<feature type="transmembrane region" description="Helical" evidence="1">
    <location>
        <begin position="357"/>
        <end position="377"/>
    </location>
</feature>
<feature type="transmembrane region" description="Helical" evidence="1">
    <location>
        <begin position="160"/>
        <end position="180"/>
    </location>
</feature>
<feature type="transmembrane region" description="Helical" evidence="1">
    <location>
        <begin position="192"/>
        <end position="220"/>
    </location>
</feature>
<reference evidence="2" key="1">
    <citation type="submission" date="2023-01" db="EMBL/GenBank/DDBJ databases">
        <title>Metagenome sequencing of chrysophaentin producing Chrysophaeum taylorii.</title>
        <authorList>
            <person name="Davison J."/>
            <person name="Bewley C."/>
        </authorList>
    </citation>
    <scope>NUCLEOTIDE SEQUENCE</scope>
    <source>
        <strain evidence="2">NIES-1699</strain>
    </source>
</reference>
<dbReference type="Proteomes" id="UP001230188">
    <property type="component" value="Unassembled WGS sequence"/>
</dbReference>
<sequence length="419" mass="47910">MIKPTRVFFRCKAAALFEDKTLVEEARERTPAVCEAVAARREEIRTDIATAVAEGTVAGGRKARILHKLEQEFVDKWGWSRSPARLQSNVFHIVLRELRLARKWYEMIESIEDEEVLAARLTEFARVSQLSWAERKVYERSVGIDDDEDADRGRGPSRKATVASCFVLIVVFVVPMYYLVIEASNQGVKKTWSWFFDALFLLGMLYCLVNPTVIFVIYVVMPGLIQEKLAHNPKLNRAHYAFSTQLPEDAFDFLLELKPDFKPLVSRLVSDELALHLKSMTKTELTPEVLEEINVDMRWKTLAMVSAGLFLSAGFLRLPEIVQDTVFGEVIMLAPLATFFIVTRVKANSTSAWNMGMLALATIACSGLFVFLATRLVTFTHRQVLLMRERRLRKEKERADKFIDQTTDTRLSEEDDKRS</sequence>
<evidence type="ECO:0000313" key="3">
    <source>
        <dbReference type="Proteomes" id="UP001230188"/>
    </source>
</evidence>
<proteinExistence type="predicted"/>